<dbReference type="InterPro" id="IPR036390">
    <property type="entry name" value="WH_DNA-bd_sf"/>
</dbReference>
<evidence type="ECO:0000256" key="2">
    <source>
        <dbReference type="ARBA" id="ARBA00023125"/>
    </source>
</evidence>
<organism evidence="5 6">
    <name type="scientific">Acetobacterium fimetarium</name>
    <dbReference type="NCBI Taxonomy" id="52691"/>
    <lineage>
        <taxon>Bacteria</taxon>
        <taxon>Bacillati</taxon>
        <taxon>Bacillota</taxon>
        <taxon>Clostridia</taxon>
        <taxon>Eubacteriales</taxon>
        <taxon>Eubacteriaceae</taxon>
        <taxon>Acetobacterium</taxon>
    </lineage>
</organism>
<comment type="caution">
    <text evidence="5">The sequence shown here is derived from an EMBL/GenBank/DDBJ whole genome shotgun (WGS) entry which is preliminary data.</text>
</comment>
<sequence length="94" mass="10463">MDMNLKDYEETAEIIKALGHPIRLCITKGLIAKGRCNVSYMEECLEVSQSGVSQHLSKLKNAGIVKGFRAGNEIYYEVVSEPAQNIIRALYGED</sequence>
<feature type="domain" description="HTH arsR-type" evidence="4">
    <location>
        <begin position="3"/>
        <end position="94"/>
    </location>
</feature>
<keyword evidence="2" id="KW-0238">DNA-binding</keyword>
<dbReference type="SMART" id="SM00418">
    <property type="entry name" value="HTH_ARSR"/>
    <property type="match status" value="1"/>
</dbReference>
<gene>
    <name evidence="5" type="ORF">GH808_01665</name>
</gene>
<evidence type="ECO:0000313" key="5">
    <source>
        <dbReference type="EMBL" id="MBC3803151.1"/>
    </source>
</evidence>
<dbReference type="PROSITE" id="PS50987">
    <property type="entry name" value="HTH_ARSR_2"/>
    <property type="match status" value="1"/>
</dbReference>
<keyword evidence="6" id="KW-1185">Reference proteome</keyword>
<proteinExistence type="predicted"/>
<dbReference type="InterPro" id="IPR001845">
    <property type="entry name" value="HTH_ArsR_DNA-bd_dom"/>
</dbReference>
<dbReference type="PANTHER" id="PTHR43132">
    <property type="entry name" value="ARSENICAL RESISTANCE OPERON REPRESSOR ARSR-RELATED"/>
    <property type="match status" value="1"/>
</dbReference>
<protein>
    <submittedName>
        <fullName evidence="5">Metalloregulator ArsR/SmtB family transcription factor</fullName>
    </submittedName>
</protein>
<dbReference type="EMBL" id="WJBC01000002">
    <property type="protein sequence ID" value="MBC3803151.1"/>
    <property type="molecule type" value="Genomic_DNA"/>
</dbReference>
<dbReference type="CDD" id="cd00090">
    <property type="entry name" value="HTH_ARSR"/>
    <property type="match status" value="1"/>
</dbReference>
<dbReference type="PANTHER" id="PTHR43132:SF2">
    <property type="entry name" value="ARSENICAL RESISTANCE OPERON REPRESSOR ARSR-RELATED"/>
    <property type="match status" value="1"/>
</dbReference>
<keyword evidence="1" id="KW-0805">Transcription regulation</keyword>
<name>A0ABR6WR93_9FIRM</name>
<dbReference type="InterPro" id="IPR051011">
    <property type="entry name" value="Metal_resp_trans_reg"/>
</dbReference>
<keyword evidence="3" id="KW-0804">Transcription</keyword>
<dbReference type="Proteomes" id="UP000603234">
    <property type="component" value="Unassembled WGS sequence"/>
</dbReference>
<evidence type="ECO:0000256" key="3">
    <source>
        <dbReference type="ARBA" id="ARBA00023163"/>
    </source>
</evidence>
<dbReference type="InterPro" id="IPR011991">
    <property type="entry name" value="ArsR-like_HTH"/>
</dbReference>
<evidence type="ECO:0000313" key="6">
    <source>
        <dbReference type="Proteomes" id="UP000603234"/>
    </source>
</evidence>
<reference evidence="5 6" key="1">
    <citation type="journal article" date="2020" name="mSystems">
        <title>Defining Genomic and Predicted Metabolic Features of the Acetobacterium Genus.</title>
        <authorList>
            <person name="Ross D.E."/>
            <person name="Marshall C.W."/>
            <person name="Gulliver D."/>
            <person name="May H.D."/>
            <person name="Norman R.S."/>
        </authorList>
    </citation>
    <scope>NUCLEOTIDE SEQUENCE [LARGE SCALE GENOMIC DNA]</scope>
    <source>
        <strain evidence="5 6">DSM 8238</strain>
    </source>
</reference>
<evidence type="ECO:0000259" key="4">
    <source>
        <dbReference type="PROSITE" id="PS50987"/>
    </source>
</evidence>
<dbReference type="RefSeq" id="WP_186841072.1">
    <property type="nucleotide sequence ID" value="NZ_WJBC01000002.1"/>
</dbReference>
<dbReference type="InterPro" id="IPR036388">
    <property type="entry name" value="WH-like_DNA-bd_sf"/>
</dbReference>
<evidence type="ECO:0000256" key="1">
    <source>
        <dbReference type="ARBA" id="ARBA00023015"/>
    </source>
</evidence>
<accession>A0ABR6WR93</accession>
<dbReference type="SUPFAM" id="SSF46785">
    <property type="entry name" value="Winged helix' DNA-binding domain"/>
    <property type="match status" value="1"/>
</dbReference>
<dbReference type="NCBIfam" id="NF033788">
    <property type="entry name" value="HTH_metalloreg"/>
    <property type="match status" value="1"/>
</dbReference>
<dbReference type="Gene3D" id="1.10.10.10">
    <property type="entry name" value="Winged helix-like DNA-binding domain superfamily/Winged helix DNA-binding domain"/>
    <property type="match status" value="1"/>
</dbReference>
<dbReference type="Pfam" id="PF01022">
    <property type="entry name" value="HTH_5"/>
    <property type="match status" value="1"/>
</dbReference>
<dbReference type="PRINTS" id="PR00778">
    <property type="entry name" value="HTHARSR"/>
</dbReference>